<evidence type="ECO:0000313" key="1">
    <source>
        <dbReference type="EMBL" id="JAE00006.1"/>
    </source>
</evidence>
<dbReference type="AlphaFoldDB" id="A0A0A9EQ44"/>
<sequence length="25" mass="2812">MTVHNFIRNSGIKDFNCLQLFSVAG</sequence>
<protein>
    <submittedName>
        <fullName evidence="1">Uncharacterized protein</fullName>
    </submittedName>
</protein>
<reference evidence="1" key="2">
    <citation type="journal article" date="2015" name="Data Brief">
        <title>Shoot transcriptome of the giant reed, Arundo donax.</title>
        <authorList>
            <person name="Barrero R.A."/>
            <person name="Guerrero F.D."/>
            <person name="Moolhuijzen P."/>
            <person name="Goolsby J.A."/>
            <person name="Tidwell J."/>
            <person name="Bellgard S.E."/>
            <person name="Bellgard M.I."/>
        </authorList>
    </citation>
    <scope>NUCLEOTIDE SEQUENCE</scope>
    <source>
        <tissue evidence="1">Shoot tissue taken approximately 20 cm above the soil surface</tissue>
    </source>
</reference>
<accession>A0A0A9EQ44</accession>
<name>A0A0A9EQ44_ARUDO</name>
<proteinExistence type="predicted"/>
<reference evidence="1" key="1">
    <citation type="submission" date="2014-09" db="EMBL/GenBank/DDBJ databases">
        <authorList>
            <person name="Magalhaes I.L.F."/>
            <person name="Oliveira U."/>
            <person name="Santos F.R."/>
            <person name="Vidigal T.H.D.A."/>
            <person name="Brescovit A.D."/>
            <person name="Santos A.J."/>
        </authorList>
    </citation>
    <scope>NUCLEOTIDE SEQUENCE</scope>
    <source>
        <tissue evidence="1">Shoot tissue taken approximately 20 cm above the soil surface</tissue>
    </source>
</reference>
<organism evidence="1">
    <name type="scientific">Arundo donax</name>
    <name type="common">Giant reed</name>
    <name type="synonym">Donax arundinaceus</name>
    <dbReference type="NCBI Taxonomy" id="35708"/>
    <lineage>
        <taxon>Eukaryota</taxon>
        <taxon>Viridiplantae</taxon>
        <taxon>Streptophyta</taxon>
        <taxon>Embryophyta</taxon>
        <taxon>Tracheophyta</taxon>
        <taxon>Spermatophyta</taxon>
        <taxon>Magnoliopsida</taxon>
        <taxon>Liliopsida</taxon>
        <taxon>Poales</taxon>
        <taxon>Poaceae</taxon>
        <taxon>PACMAD clade</taxon>
        <taxon>Arundinoideae</taxon>
        <taxon>Arundineae</taxon>
        <taxon>Arundo</taxon>
    </lineage>
</organism>
<dbReference type="EMBL" id="GBRH01197890">
    <property type="protein sequence ID" value="JAE00006.1"/>
    <property type="molecule type" value="Transcribed_RNA"/>
</dbReference>